<dbReference type="Pfam" id="PF24959">
    <property type="entry name" value="FH3_FHOD1-3"/>
    <property type="match status" value="1"/>
</dbReference>
<dbReference type="Gene3D" id="1.20.58.2220">
    <property type="entry name" value="Formin, FH2 domain"/>
    <property type="match status" value="1"/>
</dbReference>
<evidence type="ECO:0000259" key="3">
    <source>
        <dbReference type="PROSITE" id="PS51232"/>
    </source>
</evidence>
<keyword evidence="6" id="KW-1185">Reference proteome</keyword>
<organism evidence="5 6">
    <name type="scientific">Arctia plantaginis</name>
    <name type="common">Wood tiger moth</name>
    <name type="synonym">Phalaena plantaginis</name>
    <dbReference type="NCBI Taxonomy" id="874455"/>
    <lineage>
        <taxon>Eukaryota</taxon>
        <taxon>Metazoa</taxon>
        <taxon>Ecdysozoa</taxon>
        <taxon>Arthropoda</taxon>
        <taxon>Hexapoda</taxon>
        <taxon>Insecta</taxon>
        <taxon>Pterygota</taxon>
        <taxon>Neoptera</taxon>
        <taxon>Endopterygota</taxon>
        <taxon>Lepidoptera</taxon>
        <taxon>Glossata</taxon>
        <taxon>Ditrysia</taxon>
        <taxon>Noctuoidea</taxon>
        <taxon>Erebidae</taxon>
        <taxon>Arctiinae</taxon>
        <taxon>Arctia</taxon>
    </lineage>
</organism>
<evidence type="ECO:0000256" key="2">
    <source>
        <dbReference type="SAM" id="MobiDB-lite"/>
    </source>
</evidence>
<evidence type="ECO:0000259" key="4">
    <source>
        <dbReference type="PROSITE" id="PS51444"/>
    </source>
</evidence>
<feature type="region of interest" description="Disordered" evidence="2">
    <location>
        <begin position="371"/>
        <end position="390"/>
    </location>
</feature>
<evidence type="ECO:0000313" key="6">
    <source>
        <dbReference type="Proteomes" id="UP000494106"/>
    </source>
</evidence>
<dbReference type="GO" id="GO:0005737">
    <property type="term" value="C:cytoplasm"/>
    <property type="evidence" value="ECO:0007669"/>
    <property type="project" value="TreeGrafter"/>
</dbReference>
<dbReference type="PANTHER" id="PTHR45920">
    <property type="entry name" value="FORMIN HOMOLOGY 2 DOMAIN CONTAINING, ISOFORM I"/>
    <property type="match status" value="1"/>
</dbReference>
<dbReference type="AlphaFoldDB" id="A0A8S0Z1Z8"/>
<dbReference type="SUPFAM" id="SSF101447">
    <property type="entry name" value="Formin homology 2 domain (FH2 domain)"/>
    <property type="match status" value="1"/>
</dbReference>
<feature type="domain" description="GBD/FH3" evidence="3">
    <location>
        <begin position="68"/>
        <end position="439"/>
    </location>
</feature>
<evidence type="ECO:0000313" key="5">
    <source>
        <dbReference type="EMBL" id="CAB3226184.1"/>
    </source>
</evidence>
<gene>
    <name evidence="5" type="ORF">APLA_LOCUS2749</name>
</gene>
<feature type="region of interest" description="Disordered" evidence="2">
    <location>
        <begin position="1080"/>
        <end position="1102"/>
    </location>
</feature>
<dbReference type="FunFam" id="1.25.10.10:FF:000056">
    <property type="entry name" value="FH1/FH2 domain-containing protein 3 isoform X1"/>
    <property type="match status" value="1"/>
</dbReference>
<reference evidence="5 6" key="1">
    <citation type="submission" date="2020-04" db="EMBL/GenBank/DDBJ databases">
        <authorList>
            <person name="Wallbank WR R."/>
            <person name="Pardo Diaz C."/>
            <person name="Kozak K."/>
            <person name="Martin S."/>
            <person name="Jiggins C."/>
            <person name="Moest M."/>
            <person name="Warren A I."/>
            <person name="Byers J.R.P. K."/>
            <person name="Montejo-Kovacevich G."/>
            <person name="Yen C E."/>
        </authorList>
    </citation>
    <scope>NUCLEOTIDE SEQUENCE [LARGE SCALE GENOMIC DNA]</scope>
</reference>
<dbReference type="InterPro" id="IPR041387">
    <property type="entry name" value="FHOD1_GBD_N"/>
</dbReference>
<proteinExistence type="predicted"/>
<dbReference type="PROSITE" id="PS51232">
    <property type="entry name" value="GBD_FH3"/>
    <property type="match status" value="1"/>
</dbReference>
<dbReference type="InterPro" id="IPR015425">
    <property type="entry name" value="FH2_Formin"/>
</dbReference>
<protein>
    <recommendedName>
        <fullName evidence="7">FH1/FH2 domain-containing protein 3</fullName>
    </recommendedName>
</protein>
<keyword evidence="1" id="KW-0009">Actin-binding</keyword>
<accession>A0A8S0Z1Z8</accession>
<dbReference type="Gene3D" id="1.25.10.10">
    <property type="entry name" value="Leucine-rich Repeat Variant"/>
    <property type="match status" value="1"/>
</dbReference>
<dbReference type="InterPro" id="IPR042201">
    <property type="entry name" value="FH2_Formin_sf"/>
</dbReference>
<dbReference type="InterPro" id="IPR056771">
    <property type="entry name" value="FH3_FHOD1-3-like"/>
</dbReference>
<feature type="region of interest" description="Disordered" evidence="2">
    <location>
        <begin position="639"/>
        <end position="658"/>
    </location>
</feature>
<sequence length="1192" mass="135973">MIELLKVNDNRVNGTMRDIGSDSFVCRVQYLDDLDPFMEYNVREPPRPLYHTFNTTIPLSYQIAAVHRLLQAPHRLDDATLQVFKDGDYGPYLDLDSTLGEQDEELEGLQDSRKNALVLRTQLSVRVHAIIERLLHSQGRELRRALFTLKQILQSDKDLVHEFVANKGLDCLMQVGNMADHNYLDYILRALGQILLYVDGMHGVMGHQRCVQWLYSLIASKFRHVVKTALKLLLVFVEYTEKNCLLLIDAIIAIDNSNNRQPWHNIMKILQDFDASDTELLIYATTLINRCLNNVPDRDTYYDQVDALQDQGIDEIIQLYMSKQGTDLDLLRQLQIFEAVLLYEDGDETGTALKQLDDSVINTIRRRSINLNTSDRRKSKKQQTKEKAKPVIIHSDSEIKITNNHHTTTNHRSPFSPTITDNKENKELSTALRRRRDSDHTNGTYMNNKSYSPGNINGISHCNGTNGHKDDEDNHITRTTKNFNLGDILKNGNQRYTSGLKQRIQNGTLGHSMNATDAITVMRQKQLDNTPEVKDDRGILLNREHSIKDLAQRLTSPVSPTTEDKPLRVSDMAGIVSKAKEELAKSQSKEIIKSPTVEKSTKIHEMKVSENDLHWEELRKGCLHREFHLCDLDFSDLRDDSDDEMSSPAVNAASGPPPPPPTMFPPIGIPPPLPGCFPPLAKNNVPLPPKSLSSELSNDSDSSIIKKNKKTVKLFWREIQENPTPVAIRSKVGGFIWDDLPSVTVDTNMLEHLFESRTNDLIIKKLMEPKRNLILDAKRSNAINIAMKKLPTPQTIKAAIMKMDATVIGREGIEKLLTMLPTEEEKIKIQEAQYANPDLPLGSAEQFLLTLASINELSSRLKLWVFKLDFDNLEKEIAEPLMDLKQGIELLKVNRTFKVILSTLKTVGNYLNGNYAKGFRLEYLSKVVEVKDTVHKHPLLYHICEMIIEKFPDSSDFFSEVGPVIRASKVDFDILSANLQKVESDCKASWDHMKRVAKHDSSQIFKTKINEFLTDAAERIILLSVIKKRVMNRFNKFLLYLGVPNCEVSKTKPAEFLKVIAEFSLEYRTTRERVLQQLEKKANHRERNKTRGKMIIDVGNYSTKNSDHTADSALKELLKTDPDTDSLTDGRRKSQPNNRKILVNGELSADDEILETLVRSATYKRKPMVRERRRNRISDRKNLNRTLDGNQS</sequence>
<dbReference type="InterPro" id="IPR014768">
    <property type="entry name" value="GBD/FH3_dom"/>
</dbReference>
<dbReference type="PROSITE" id="PS51444">
    <property type="entry name" value="FH2"/>
    <property type="match status" value="1"/>
</dbReference>
<dbReference type="InterPro" id="IPR016024">
    <property type="entry name" value="ARM-type_fold"/>
</dbReference>
<dbReference type="SUPFAM" id="SSF48371">
    <property type="entry name" value="ARM repeat"/>
    <property type="match status" value="1"/>
</dbReference>
<evidence type="ECO:0008006" key="7">
    <source>
        <dbReference type="Google" id="ProtNLM"/>
    </source>
</evidence>
<dbReference type="EMBL" id="CADEBC010000208">
    <property type="protein sequence ID" value="CAB3226184.1"/>
    <property type="molecule type" value="Genomic_DNA"/>
</dbReference>
<dbReference type="Pfam" id="PF18382">
    <property type="entry name" value="Formin_GBD_N"/>
    <property type="match status" value="1"/>
</dbReference>
<dbReference type="OrthoDB" id="9806920at2759"/>
<dbReference type="GO" id="GO:0030866">
    <property type="term" value="P:cortical actin cytoskeleton organization"/>
    <property type="evidence" value="ECO:0007669"/>
    <property type="project" value="TreeGrafter"/>
</dbReference>
<dbReference type="SMART" id="SM00498">
    <property type="entry name" value="FH2"/>
    <property type="match status" value="1"/>
</dbReference>
<feature type="compositionally biased region" description="Basic residues" evidence="2">
    <location>
        <begin position="1082"/>
        <end position="1092"/>
    </location>
</feature>
<comment type="caution">
    <text evidence="5">The sequence shown here is derived from an EMBL/GenBank/DDBJ whole genome shotgun (WGS) entry which is preliminary data.</text>
</comment>
<dbReference type="Pfam" id="PF02181">
    <property type="entry name" value="FH2"/>
    <property type="match status" value="1"/>
</dbReference>
<dbReference type="PANTHER" id="PTHR45920:SF4">
    <property type="entry name" value="FORMIN HOMOLOGY 2 DOMAIN CONTAINING, ISOFORM I"/>
    <property type="match status" value="1"/>
</dbReference>
<evidence type="ECO:0000256" key="1">
    <source>
        <dbReference type="ARBA" id="ARBA00023203"/>
    </source>
</evidence>
<dbReference type="InterPro" id="IPR011989">
    <property type="entry name" value="ARM-like"/>
</dbReference>
<dbReference type="GO" id="GO:0051015">
    <property type="term" value="F:actin filament binding"/>
    <property type="evidence" value="ECO:0007669"/>
    <property type="project" value="TreeGrafter"/>
</dbReference>
<dbReference type="GO" id="GO:0005856">
    <property type="term" value="C:cytoskeleton"/>
    <property type="evidence" value="ECO:0007669"/>
    <property type="project" value="TreeGrafter"/>
</dbReference>
<feature type="domain" description="FH2" evidence="4">
    <location>
        <begin position="701"/>
        <end position="1093"/>
    </location>
</feature>
<dbReference type="Proteomes" id="UP000494106">
    <property type="component" value="Unassembled WGS sequence"/>
</dbReference>
<name>A0A8S0Z1Z8_ARCPL</name>